<reference evidence="2 3" key="1">
    <citation type="submission" date="2021-06" db="EMBL/GenBank/DDBJ databases">
        <title>Caerostris darwini draft genome.</title>
        <authorList>
            <person name="Kono N."/>
            <person name="Arakawa K."/>
        </authorList>
    </citation>
    <scope>NUCLEOTIDE SEQUENCE [LARGE SCALE GENOMIC DNA]</scope>
</reference>
<gene>
    <name evidence="2" type="ORF">CDAR_205971</name>
</gene>
<proteinExistence type="predicted"/>
<comment type="caution">
    <text evidence="2">The sequence shown here is derived from an EMBL/GenBank/DDBJ whole genome shotgun (WGS) entry which is preliminary data.</text>
</comment>
<dbReference type="AlphaFoldDB" id="A0AAV4QLR6"/>
<dbReference type="Proteomes" id="UP001054837">
    <property type="component" value="Unassembled WGS sequence"/>
</dbReference>
<name>A0AAV4QLR6_9ARAC</name>
<evidence type="ECO:0000313" key="3">
    <source>
        <dbReference type="Proteomes" id="UP001054837"/>
    </source>
</evidence>
<protein>
    <submittedName>
        <fullName evidence="2">Uncharacterized protein</fullName>
    </submittedName>
</protein>
<accession>A0AAV4QLR6</accession>
<evidence type="ECO:0000256" key="1">
    <source>
        <dbReference type="SAM" id="MobiDB-lite"/>
    </source>
</evidence>
<feature type="region of interest" description="Disordered" evidence="1">
    <location>
        <begin position="1"/>
        <end position="57"/>
    </location>
</feature>
<keyword evidence="3" id="KW-1185">Reference proteome</keyword>
<sequence>MHPADETVEGFHNIPSSLGIPRHSPYSTEGDAGALATHYHARKPKQSKNNKKQEESHRASQAFRHCWHCLDRNWGSRFLRRTGTSFTYSNWSDQWLFSIGSADTLFWSERTQFLDQQTLDISPPLR</sequence>
<evidence type="ECO:0000313" key="2">
    <source>
        <dbReference type="EMBL" id="GIY09026.1"/>
    </source>
</evidence>
<organism evidence="2 3">
    <name type="scientific">Caerostris darwini</name>
    <dbReference type="NCBI Taxonomy" id="1538125"/>
    <lineage>
        <taxon>Eukaryota</taxon>
        <taxon>Metazoa</taxon>
        <taxon>Ecdysozoa</taxon>
        <taxon>Arthropoda</taxon>
        <taxon>Chelicerata</taxon>
        <taxon>Arachnida</taxon>
        <taxon>Araneae</taxon>
        <taxon>Araneomorphae</taxon>
        <taxon>Entelegynae</taxon>
        <taxon>Araneoidea</taxon>
        <taxon>Araneidae</taxon>
        <taxon>Caerostris</taxon>
    </lineage>
</organism>
<dbReference type="EMBL" id="BPLQ01004577">
    <property type="protein sequence ID" value="GIY09026.1"/>
    <property type="molecule type" value="Genomic_DNA"/>
</dbReference>
<feature type="compositionally biased region" description="Basic residues" evidence="1">
    <location>
        <begin position="39"/>
        <end position="50"/>
    </location>
</feature>